<dbReference type="Pfam" id="PF07554">
    <property type="entry name" value="FIVAR"/>
    <property type="match status" value="1"/>
</dbReference>
<feature type="domain" description="Fibronectin type-III" evidence="2">
    <location>
        <begin position="561"/>
        <end position="652"/>
    </location>
</feature>
<evidence type="ECO:0000259" key="2">
    <source>
        <dbReference type="PROSITE" id="PS50853"/>
    </source>
</evidence>
<accession>A0A841U5C5</accession>
<dbReference type="SMART" id="SM00060">
    <property type="entry name" value="FN3"/>
    <property type="match status" value="6"/>
</dbReference>
<organism evidence="4 5">
    <name type="scientific">Cohnella xylanilytica</name>
    <dbReference type="NCBI Taxonomy" id="557555"/>
    <lineage>
        <taxon>Bacteria</taxon>
        <taxon>Bacillati</taxon>
        <taxon>Bacillota</taxon>
        <taxon>Bacilli</taxon>
        <taxon>Bacillales</taxon>
        <taxon>Paenibacillaceae</taxon>
        <taxon>Cohnella</taxon>
    </lineage>
</organism>
<dbReference type="Pfam" id="PF12733">
    <property type="entry name" value="Cadherin-like"/>
    <property type="match status" value="1"/>
</dbReference>
<dbReference type="Gene3D" id="2.60.40.10">
    <property type="entry name" value="Immunoglobulins"/>
    <property type="match status" value="4"/>
</dbReference>
<dbReference type="PROSITE" id="PS51272">
    <property type="entry name" value="SLH"/>
    <property type="match status" value="3"/>
</dbReference>
<evidence type="ECO:0000256" key="1">
    <source>
        <dbReference type="SAM" id="MobiDB-lite"/>
    </source>
</evidence>
<feature type="domain" description="Fibronectin type-III" evidence="2">
    <location>
        <begin position="91"/>
        <end position="182"/>
    </location>
</feature>
<feature type="domain" description="SLH" evidence="3">
    <location>
        <begin position="1174"/>
        <end position="1231"/>
    </location>
</feature>
<dbReference type="InterPro" id="IPR013783">
    <property type="entry name" value="Ig-like_fold"/>
</dbReference>
<dbReference type="InterPro" id="IPR025883">
    <property type="entry name" value="Cadherin-like_domain"/>
</dbReference>
<dbReference type="AlphaFoldDB" id="A0A841U5C5"/>
<name>A0A841U5C5_9BACL</name>
<dbReference type="PANTHER" id="PTHR47135">
    <property type="entry name" value="FIBRONECTIN TYPE III DOMAIN-CONTAINING PROTEIN 7"/>
    <property type="match status" value="1"/>
</dbReference>
<dbReference type="PANTHER" id="PTHR47135:SF3">
    <property type="entry name" value="FIBRONECTIN TYPE-III DOMAIN-CONTAINING PROTEIN"/>
    <property type="match status" value="1"/>
</dbReference>
<dbReference type="Proteomes" id="UP000553776">
    <property type="component" value="Unassembled WGS sequence"/>
</dbReference>
<dbReference type="InterPro" id="IPR001119">
    <property type="entry name" value="SLH_dom"/>
</dbReference>
<comment type="caution">
    <text evidence="4">The sequence shown here is derived from an EMBL/GenBank/DDBJ whole genome shotgun (WGS) entry which is preliminary data.</text>
</comment>
<evidence type="ECO:0000259" key="3">
    <source>
        <dbReference type="PROSITE" id="PS51272"/>
    </source>
</evidence>
<dbReference type="Pfam" id="PF00395">
    <property type="entry name" value="SLH"/>
    <property type="match status" value="3"/>
</dbReference>
<dbReference type="Gene3D" id="1.20.1270.70">
    <property type="entry name" value="Designed single chain three-helix bundle"/>
    <property type="match status" value="1"/>
</dbReference>
<feature type="domain" description="SLH" evidence="3">
    <location>
        <begin position="1110"/>
        <end position="1173"/>
    </location>
</feature>
<feature type="domain" description="Fibronectin type-III" evidence="2">
    <location>
        <begin position="467"/>
        <end position="558"/>
    </location>
</feature>
<evidence type="ECO:0000313" key="4">
    <source>
        <dbReference type="EMBL" id="MBB6693503.1"/>
    </source>
</evidence>
<feature type="domain" description="Fibronectin type-III" evidence="2">
    <location>
        <begin position="185"/>
        <end position="281"/>
    </location>
</feature>
<dbReference type="PROSITE" id="PS50853">
    <property type="entry name" value="FN3"/>
    <property type="match status" value="4"/>
</dbReference>
<evidence type="ECO:0000313" key="5">
    <source>
        <dbReference type="Proteomes" id="UP000553776"/>
    </source>
</evidence>
<protein>
    <submittedName>
        <fullName evidence="4">S-layer homology domain-containing protein</fullName>
    </submittedName>
</protein>
<sequence>MTKPDITLTGSVVTWNAVDHADKYEVTITPENGTPITVTVTDPTIDLSKLDPTLEPGTYSVTVKAKSNDPAYTESDASNAVTYTVEEPTTPPTQLTKPDITLSGDVVTWNAVEHADKYEVTITPDNGTPITVTVTDPTIDLSKLDPTLEPGTYSVTVKAKSNDPAYTESDASNAVTYTVEEPTTPPTQLTKPDITLSGDVVTWNAVEHAEKYEVTITPDNGTPITVTVTDPTIDLSKLDPSLVPGTYQVIVTAKTEQAGYTDSEPSNPVKYTVEEPTTPPTQLTKPDITLSGDVVTWNTVDHADKYEVTITPDNGAPITVTVTDPTVDLSKVDPSLVPGTYSVTVKAKSNDPAYTESDASNAVTYTVEEPTTPSTSLTPPVIALTGDTVTWNAVEHADKYEVTIAPENGTPITVTVTDPTIDLSKLDSSLEPGTYSVTVKAKSNDPAYTESDASNAVTYTVEEPTTPPTQLTKPVIALTGDVVTWNAVEHADKYEVTITPANGTPITVTVTDPTIDLSKLDPSLVPGTYSVTVKAKSNDPAYTESDASNAVTYTVEEPTTPPMSLTPPVITLTGDTVTWNAVEHADKYEVTIAPENGTPITVTVTDPTIDLSKLDSSLVSGTYSVTVKAKSNDPAYTDSASSNPVNYTNKPVVDKTALQTEVDRSAGLNESEYTADSWTKYQAELAKAKEVLANEAATQEQVDAAQKALQAAREALTPKSGNVGGLQSLVPSKGTLEPNFSAGVYSYSMTVSNSVKELQFTMTAANPGAAITVNGKAVPSGQASGPISLNVGDNIVTIVVKEQDGSEKTYTVIVTRKKSTGGGSAPAPTVEKITVDVEATGHGVVAQTEIERTSNNDGTKSDLVTFETARALEAVEKTLAAKSPAVRVVIPDEKDEVKDVRVDLPDAALKAVKDARLDLEIYTDNGMVTIPNSSLSDLNPNLYFHLVPIKKEEERKQVEERARTEQIVREMMQNNNVYVVDRPMTIETNMTSRKVKITLPMNAGHVPTEAKAREAYLSKLVVFIEHSDGDRELVKPEIGTYSDGKLGLSFTIDKFSTFTILNVENPDNAASHKAYIVGLPDGTFGPAVSMTRAQVAMILYRVLELKETGTAPSFPDVSSKHWAAEAIRQVTAAGLMIGMPDGSFKPEQVITRAEMATIIARWKGLEGAADNSFNDVAGHWGAEAIGRAFKAGYMEGMPDGSFQPNKVLTRAEGVTVFNRVLGRGPLYGMTEPTWSDVPMSHWAFYQIEEASKDHDYTSRAEGGETIVQ</sequence>
<gene>
    <name evidence="4" type="ORF">H7B90_19100</name>
</gene>
<feature type="domain" description="SLH" evidence="3">
    <location>
        <begin position="1046"/>
        <end position="1109"/>
    </location>
</feature>
<dbReference type="SUPFAM" id="SSF49265">
    <property type="entry name" value="Fibronectin type III"/>
    <property type="match status" value="7"/>
</dbReference>
<proteinExistence type="predicted"/>
<feature type="region of interest" description="Disordered" evidence="1">
    <location>
        <begin position="258"/>
        <end position="281"/>
    </location>
</feature>
<dbReference type="InterPro" id="IPR003961">
    <property type="entry name" value="FN3_dom"/>
</dbReference>
<dbReference type="InterPro" id="IPR036116">
    <property type="entry name" value="FN3_sf"/>
</dbReference>
<reference evidence="4 5" key="1">
    <citation type="submission" date="2020-08" db="EMBL/GenBank/DDBJ databases">
        <title>Cohnella phylogeny.</title>
        <authorList>
            <person name="Dunlap C."/>
        </authorList>
    </citation>
    <scope>NUCLEOTIDE SEQUENCE [LARGE SCALE GENOMIC DNA]</scope>
    <source>
        <strain evidence="4 5">DSM 25239</strain>
    </source>
</reference>
<dbReference type="RefSeq" id="WP_185137474.1">
    <property type="nucleotide sequence ID" value="NZ_JACJVR010000073.1"/>
</dbReference>
<dbReference type="EMBL" id="JACJVR010000073">
    <property type="protein sequence ID" value="MBB6693503.1"/>
    <property type="molecule type" value="Genomic_DNA"/>
</dbReference>
<keyword evidence="5" id="KW-1185">Reference proteome</keyword>